<accession>X1CHF0</accession>
<reference evidence="1" key="1">
    <citation type="journal article" date="2014" name="Front. Microbiol.">
        <title>High frequency of phylogenetically diverse reductive dehalogenase-homologous genes in deep subseafloor sedimentary metagenomes.</title>
        <authorList>
            <person name="Kawai M."/>
            <person name="Futagami T."/>
            <person name="Toyoda A."/>
            <person name="Takaki Y."/>
            <person name="Nishi S."/>
            <person name="Hori S."/>
            <person name="Arai W."/>
            <person name="Tsubouchi T."/>
            <person name="Morono Y."/>
            <person name="Uchiyama I."/>
            <person name="Ito T."/>
            <person name="Fujiyama A."/>
            <person name="Inagaki F."/>
            <person name="Takami H."/>
        </authorList>
    </citation>
    <scope>NUCLEOTIDE SEQUENCE</scope>
    <source>
        <strain evidence="1">Expedition CK06-06</strain>
    </source>
</reference>
<organism evidence="1">
    <name type="scientific">marine sediment metagenome</name>
    <dbReference type="NCBI Taxonomy" id="412755"/>
    <lineage>
        <taxon>unclassified sequences</taxon>
        <taxon>metagenomes</taxon>
        <taxon>ecological metagenomes</taxon>
    </lineage>
</organism>
<comment type="caution">
    <text evidence="1">The sequence shown here is derived from an EMBL/GenBank/DDBJ whole genome shotgun (WGS) entry which is preliminary data.</text>
</comment>
<gene>
    <name evidence="1" type="ORF">S01H4_60950</name>
</gene>
<sequence length="37" mass="4564">FCEITGRVITIHFEVIRKYYLNYEKFIIEMLQSIICH</sequence>
<dbReference type="AlphaFoldDB" id="X1CHF0"/>
<evidence type="ECO:0000313" key="1">
    <source>
        <dbReference type="EMBL" id="GAH07062.1"/>
    </source>
</evidence>
<dbReference type="EMBL" id="BART01036043">
    <property type="protein sequence ID" value="GAH07062.1"/>
    <property type="molecule type" value="Genomic_DNA"/>
</dbReference>
<proteinExistence type="predicted"/>
<name>X1CHF0_9ZZZZ</name>
<protein>
    <submittedName>
        <fullName evidence="1">Uncharacterized protein</fullName>
    </submittedName>
</protein>
<feature type="non-terminal residue" evidence="1">
    <location>
        <position position="1"/>
    </location>
</feature>